<dbReference type="Proteomes" id="UP000536275">
    <property type="component" value="Unassembled WGS sequence"/>
</dbReference>
<dbReference type="InterPro" id="IPR036612">
    <property type="entry name" value="KH_dom_type_1_sf"/>
</dbReference>
<evidence type="ECO:0000256" key="4">
    <source>
        <dbReference type="ARBA" id="ARBA00022490"/>
    </source>
</evidence>
<comment type="similarity">
    <text evidence="2">Belongs to the protein-tyrosine phosphatase family. Non-receptor class subfamily.</text>
</comment>
<keyword evidence="6" id="KW-0904">Protein phosphatase</keyword>
<dbReference type="GO" id="GO:0004725">
    <property type="term" value="F:protein tyrosine phosphatase activity"/>
    <property type="evidence" value="ECO:0007669"/>
    <property type="project" value="UniProtKB-EC"/>
</dbReference>
<dbReference type="PANTHER" id="PTHR19134">
    <property type="entry name" value="RECEPTOR-TYPE TYROSINE-PROTEIN PHOSPHATASE"/>
    <property type="match status" value="1"/>
</dbReference>
<organism evidence="11 12">
    <name type="scientific">Candida albicans</name>
    <name type="common">Yeast</name>
    <dbReference type="NCBI Taxonomy" id="5476"/>
    <lineage>
        <taxon>Eukaryota</taxon>
        <taxon>Fungi</taxon>
        <taxon>Dikarya</taxon>
        <taxon>Ascomycota</taxon>
        <taxon>Saccharomycotina</taxon>
        <taxon>Pichiomycetes</taxon>
        <taxon>Debaryomycetaceae</taxon>
        <taxon>Candida/Lodderomyces clade</taxon>
        <taxon>Candida</taxon>
    </lineage>
</organism>
<dbReference type="EMBL" id="JABWAD010000055">
    <property type="protein sequence ID" value="KAF6066566.1"/>
    <property type="molecule type" value="Genomic_DNA"/>
</dbReference>
<evidence type="ECO:0000259" key="10">
    <source>
        <dbReference type="PROSITE" id="PS50056"/>
    </source>
</evidence>
<feature type="region of interest" description="Disordered" evidence="8">
    <location>
        <begin position="19"/>
        <end position="43"/>
    </location>
</feature>
<dbReference type="Gene3D" id="3.30.1370.10">
    <property type="entry name" value="K Homology domain, type 1"/>
    <property type="match status" value="1"/>
</dbReference>
<dbReference type="PROSITE" id="PS00383">
    <property type="entry name" value="TYR_PHOSPHATASE_1"/>
    <property type="match status" value="1"/>
</dbReference>
<dbReference type="InterPro" id="IPR000242">
    <property type="entry name" value="PTP_cat"/>
</dbReference>
<dbReference type="InterPro" id="IPR029021">
    <property type="entry name" value="Prot-tyrosine_phosphatase-like"/>
</dbReference>
<name>A0A8H6F2S9_CANAX</name>
<dbReference type="PROSITE" id="PS50056">
    <property type="entry name" value="TYR_PHOSPHATASE_2"/>
    <property type="match status" value="1"/>
</dbReference>
<dbReference type="SMART" id="SM00194">
    <property type="entry name" value="PTPc"/>
    <property type="match status" value="1"/>
</dbReference>
<dbReference type="SUPFAM" id="SSF52799">
    <property type="entry name" value="(Phosphotyrosine protein) phosphatases II"/>
    <property type="match status" value="1"/>
</dbReference>
<keyword evidence="7" id="KW-0694">RNA-binding</keyword>
<dbReference type="PRINTS" id="PR00700">
    <property type="entry name" value="PRTYPHPHTASE"/>
</dbReference>
<evidence type="ECO:0000256" key="2">
    <source>
        <dbReference type="ARBA" id="ARBA00009649"/>
    </source>
</evidence>
<dbReference type="Gene3D" id="3.90.190.10">
    <property type="entry name" value="Protein tyrosine phosphatase superfamily"/>
    <property type="match status" value="1"/>
</dbReference>
<dbReference type="InterPro" id="IPR003595">
    <property type="entry name" value="Tyr_Pase_cat"/>
</dbReference>
<dbReference type="SUPFAM" id="SSF54791">
    <property type="entry name" value="Eukaryotic type KH-domain (KH-domain type I)"/>
    <property type="match status" value="1"/>
</dbReference>
<dbReference type="InterPro" id="IPR004087">
    <property type="entry name" value="KH_dom"/>
</dbReference>
<protein>
    <recommendedName>
        <fullName evidence="3">protein-tyrosine-phosphatase</fullName>
        <ecNumber evidence="3">3.1.3.48</ecNumber>
    </recommendedName>
</protein>
<evidence type="ECO:0000256" key="3">
    <source>
        <dbReference type="ARBA" id="ARBA00013064"/>
    </source>
</evidence>
<comment type="subcellular location">
    <subcellularLocation>
        <location evidence="1">Cytoplasm</location>
    </subcellularLocation>
</comment>
<dbReference type="FunFam" id="3.90.190.10:FF:000115">
    <property type="entry name" value="Tyrosine-protein phosphatase 1"/>
    <property type="match status" value="1"/>
</dbReference>
<proteinExistence type="inferred from homology"/>
<dbReference type="EC" id="3.1.3.48" evidence="3"/>
<keyword evidence="4" id="KW-0963">Cytoplasm</keyword>
<evidence type="ECO:0000259" key="9">
    <source>
        <dbReference type="PROSITE" id="PS50055"/>
    </source>
</evidence>
<keyword evidence="5" id="KW-0378">Hydrolase</keyword>
<evidence type="ECO:0000313" key="11">
    <source>
        <dbReference type="EMBL" id="KAF6066566.1"/>
    </source>
</evidence>
<comment type="caution">
    <text evidence="11">The sequence shown here is derived from an EMBL/GenBank/DDBJ whole genome shotgun (WGS) entry which is preliminary data.</text>
</comment>
<dbReference type="PROSITE" id="PS50055">
    <property type="entry name" value="TYR_PHOSPHATASE_PTP"/>
    <property type="match status" value="1"/>
</dbReference>
<dbReference type="AlphaFoldDB" id="A0A8H6F2S9"/>
<reference evidence="11 12" key="1">
    <citation type="submission" date="2020-03" db="EMBL/GenBank/DDBJ databases">
        <title>FDA dAtabase for Regulatory Grade micrObial Sequences (FDA-ARGOS): Supporting development and validation of Infectious Disease Dx tests.</title>
        <authorList>
            <person name="Campos J."/>
            <person name="Goldberg B."/>
            <person name="Tallon L."/>
            <person name="Sadzewicz L."/>
            <person name="Vavikolanu K."/>
            <person name="Mehta A."/>
            <person name="Aluvathingal J."/>
            <person name="Nadendla S."/>
            <person name="Nandy P."/>
            <person name="Geyer C."/>
            <person name="Yan Y."/>
            <person name="Sichtig H."/>
        </authorList>
    </citation>
    <scope>NUCLEOTIDE SEQUENCE [LARGE SCALE GENOMIC DNA]</scope>
    <source>
        <strain evidence="11 12">FDAARGOS_656</strain>
    </source>
</reference>
<dbReference type="InterPro" id="IPR004088">
    <property type="entry name" value="KH_dom_type_1"/>
</dbReference>
<dbReference type="CDD" id="cd00105">
    <property type="entry name" value="KH-I"/>
    <property type="match status" value="1"/>
</dbReference>
<dbReference type="InterPro" id="IPR050348">
    <property type="entry name" value="Protein-Tyr_Phosphatase"/>
</dbReference>
<evidence type="ECO:0000313" key="12">
    <source>
        <dbReference type="Proteomes" id="UP000536275"/>
    </source>
</evidence>
<dbReference type="InterPro" id="IPR016130">
    <property type="entry name" value="Tyr_Pase_AS"/>
</dbReference>
<sequence>MNIFKKPITAVTTGLTAITSNESRKENSDSSSSKKSTPAVLTISSHKQREDFNELNEIESQRIVEGLNNAATSIWSISAGISRVNRKRNRYTNVTPWDRTRVKLPVVDGSFSDYINASHIHLKTTASKISNRYIACQGPLEHTTHHFWAMCFNESEKQKNDVVVVVMVTPLVENGMVKCDRYWPELHETWDFTSKNAEDGIKYEKLTLTNIGENHKESEDYLITELELKSPTKSKKVYHYYYYKWADAKVPPSIEPLIALSRSVYKINQPLIESGKPLVPIVHCSAGVGRSGTFMAFDHLFRDADKFRNLVHEDRIASKDLVYQSVCQLRNQQTKRDISQPPLAIVMATATLQQILLDLFRNQSTPVADTEEGNLKFQKSLPFSHWYLTVQSCEMELVEKILTIQNLVEKKITIKGSLLNAFQLNGCYHQGSITCKCKDIQDFISKFMNCTINEQLSISPLDSLNHLEICKKTNLESNLSKHKSITLVYNETQVSAILGKGGHTLNSIRFQSKCWIYVLPVCGFNKPRTQEIQISGTVDNIGIAVYEINKIVSGSNK</sequence>
<evidence type="ECO:0000256" key="7">
    <source>
        <dbReference type="PROSITE-ProRule" id="PRU00117"/>
    </source>
</evidence>
<dbReference type="Pfam" id="PF00102">
    <property type="entry name" value="Y_phosphatase"/>
    <property type="match status" value="1"/>
</dbReference>
<feature type="domain" description="Tyrosine-protein phosphatase" evidence="9">
    <location>
        <begin position="48"/>
        <end position="333"/>
    </location>
</feature>
<gene>
    <name evidence="11" type="ORF">FOB64_004047</name>
</gene>
<dbReference type="GO" id="GO:0005737">
    <property type="term" value="C:cytoplasm"/>
    <property type="evidence" value="ECO:0007669"/>
    <property type="project" value="UniProtKB-SubCell"/>
</dbReference>
<evidence type="ECO:0000256" key="5">
    <source>
        <dbReference type="ARBA" id="ARBA00022801"/>
    </source>
</evidence>
<dbReference type="SMART" id="SM00404">
    <property type="entry name" value="PTPc_motif"/>
    <property type="match status" value="1"/>
</dbReference>
<dbReference type="GO" id="GO:0003723">
    <property type="term" value="F:RNA binding"/>
    <property type="evidence" value="ECO:0007669"/>
    <property type="project" value="UniProtKB-UniRule"/>
</dbReference>
<dbReference type="SMART" id="SM00322">
    <property type="entry name" value="KH"/>
    <property type="match status" value="1"/>
</dbReference>
<dbReference type="PANTHER" id="PTHR19134:SF449">
    <property type="entry name" value="TYROSINE-PROTEIN PHOSPHATASE 1"/>
    <property type="match status" value="1"/>
</dbReference>
<feature type="domain" description="Tyrosine specific protein phosphatases" evidence="10">
    <location>
        <begin position="255"/>
        <end position="322"/>
    </location>
</feature>
<dbReference type="PROSITE" id="PS50084">
    <property type="entry name" value="KH_TYPE_1"/>
    <property type="match status" value="1"/>
</dbReference>
<dbReference type="InterPro" id="IPR000387">
    <property type="entry name" value="Tyr_Pase_dom"/>
</dbReference>
<evidence type="ECO:0000256" key="6">
    <source>
        <dbReference type="ARBA" id="ARBA00022912"/>
    </source>
</evidence>
<evidence type="ECO:0000256" key="1">
    <source>
        <dbReference type="ARBA" id="ARBA00004496"/>
    </source>
</evidence>
<dbReference type="Pfam" id="PF00013">
    <property type="entry name" value="KH_1"/>
    <property type="match status" value="1"/>
</dbReference>
<accession>A0A8H6F2S9</accession>
<evidence type="ECO:0000256" key="8">
    <source>
        <dbReference type="SAM" id="MobiDB-lite"/>
    </source>
</evidence>